<sequence length="114" mass="13734">MWKKFEDKQLCSFSILQQKRIKYFIQNQPSKTVLFLQLRILAKYPFSMNLLRLLVLMHLQRQFCFFSLSDVSFETEVDIFTIQLNVSKGSIQLVRISFIVQYLLLIRFKGYIRI</sequence>
<proteinExistence type="predicted"/>
<reference evidence="1" key="1">
    <citation type="submission" date="2021-01" db="EMBL/GenBank/DDBJ databases">
        <authorList>
            <consortium name="Genoscope - CEA"/>
            <person name="William W."/>
        </authorList>
    </citation>
    <scope>NUCLEOTIDE SEQUENCE</scope>
</reference>
<keyword evidence="2" id="KW-1185">Reference proteome</keyword>
<name>A0A8S1R103_9CILI</name>
<dbReference type="Proteomes" id="UP000692954">
    <property type="component" value="Unassembled WGS sequence"/>
</dbReference>
<dbReference type="EMBL" id="CAJJDN010000133">
    <property type="protein sequence ID" value="CAD8121568.1"/>
    <property type="molecule type" value="Genomic_DNA"/>
</dbReference>
<accession>A0A8S1R103</accession>
<dbReference type="AlphaFoldDB" id="A0A8S1R103"/>
<gene>
    <name evidence="1" type="ORF">PSON_ATCC_30995.1.T1330038</name>
</gene>
<evidence type="ECO:0000313" key="2">
    <source>
        <dbReference type="Proteomes" id="UP000692954"/>
    </source>
</evidence>
<comment type="caution">
    <text evidence="1">The sequence shown here is derived from an EMBL/GenBank/DDBJ whole genome shotgun (WGS) entry which is preliminary data.</text>
</comment>
<protein>
    <submittedName>
        <fullName evidence="1">Uncharacterized protein</fullName>
    </submittedName>
</protein>
<evidence type="ECO:0000313" key="1">
    <source>
        <dbReference type="EMBL" id="CAD8121568.1"/>
    </source>
</evidence>
<organism evidence="1 2">
    <name type="scientific">Paramecium sonneborni</name>
    <dbReference type="NCBI Taxonomy" id="65129"/>
    <lineage>
        <taxon>Eukaryota</taxon>
        <taxon>Sar</taxon>
        <taxon>Alveolata</taxon>
        <taxon>Ciliophora</taxon>
        <taxon>Intramacronucleata</taxon>
        <taxon>Oligohymenophorea</taxon>
        <taxon>Peniculida</taxon>
        <taxon>Parameciidae</taxon>
        <taxon>Paramecium</taxon>
    </lineage>
</organism>